<keyword evidence="1" id="KW-0175">Coiled coil</keyword>
<dbReference type="RefSeq" id="XP_002683136.1">
    <property type="nucleotide sequence ID" value="XM_002683090.1"/>
</dbReference>
<feature type="coiled-coil region" evidence="1">
    <location>
        <begin position="45"/>
        <end position="125"/>
    </location>
</feature>
<feature type="region of interest" description="Disordered" evidence="2">
    <location>
        <begin position="137"/>
        <end position="168"/>
    </location>
</feature>
<sequence length="267" mass="30535">MDDKTRVLVLLIQELSNLTSNGDSKLTNVHLKKIVSRYNTILTKGIKTNNQAEKLRDTIEEFERQRGFLEQTITGMKRTLSTREEHLKNDLLRKNNENSILVEEINQLRKDQKQYKQRIISLEYQLKNALHFQQQAQRELNSSASNPASTISSARSRRVGSATSASRSSLNRIRTPDAFFGNSDITGLDRRKVAEFVDSLEKNNKRFEQQQQDIDKLKNYVQNLLEDEGSKSPSSQSDDNNISFGDSPLLVSSEKQKPKLAPIKINK</sequence>
<gene>
    <name evidence="3" type="ORF">NAEGRDRAFT_77745</name>
</gene>
<dbReference type="VEuPathDB" id="AmoebaDB:NAEGRDRAFT_77745"/>
<dbReference type="KEGG" id="ngr:NAEGRDRAFT_77745"/>
<reference evidence="3 4" key="1">
    <citation type="journal article" date="2010" name="Cell">
        <title>The genome of Naegleria gruberi illuminates early eukaryotic versatility.</title>
        <authorList>
            <person name="Fritz-Laylin L.K."/>
            <person name="Prochnik S.E."/>
            <person name="Ginger M.L."/>
            <person name="Dacks J.B."/>
            <person name="Carpenter M.L."/>
            <person name="Field M.C."/>
            <person name="Kuo A."/>
            <person name="Paredez A."/>
            <person name="Chapman J."/>
            <person name="Pham J."/>
            <person name="Shu S."/>
            <person name="Neupane R."/>
            <person name="Cipriano M."/>
            <person name="Mancuso J."/>
            <person name="Tu H."/>
            <person name="Salamov A."/>
            <person name="Lindquist E."/>
            <person name="Shapiro H."/>
            <person name="Lucas S."/>
            <person name="Grigoriev I.V."/>
            <person name="Cande W.Z."/>
            <person name="Fulton C."/>
            <person name="Rokhsar D.S."/>
            <person name="Dawson S.C."/>
        </authorList>
    </citation>
    <scope>NUCLEOTIDE SEQUENCE [LARGE SCALE GENOMIC DNA]</scope>
    <source>
        <strain evidence="3 4">NEG-M</strain>
    </source>
</reference>
<dbReference type="PANTHER" id="PTHR32215:SF0">
    <property type="entry name" value="CILIA- AND FLAGELLA-ASSOCIATED PROTEIN 57"/>
    <property type="match status" value="1"/>
</dbReference>
<feature type="region of interest" description="Disordered" evidence="2">
    <location>
        <begin position="226"/>
        <end position="267"/>
    </location>
</feature>
<feature type="compositionally biased region" description="Polar residues" evidence="2">
    <location>
        <begin position="231"/>
        <end position="244"/>
    </location>
</feature>
<protein>
    <submittedName>
        <fullName evidence="3">Uncharacterized protein</fullName>
    </submittedName>
</protein>
<dbReference type="OrthoDB" id="10251741at2759"/>
<dbReference type="AlphaFoldDB" id="D2UY17"/>
<evidence type="ECO:0000313" key="4">
    <source>
        <dbReference type="Proteomes" id="UP000006671"/>
    </source>
</evidence>
<dbReference type="InParanoid" id="D2UY17"/>
<dbReference type="EMBL" id="GG738845">
    <property type="protein sequence ID" value="EFC50392.1"/>
    <property type="molecule type" value="Genomic_DNA"/>
</dbReference>
<feature type="compositionally biased region" description="Low complexity" evidence="2">
    <location>
        <begin position="142"/>
        <end position="154"/>
    </location>
</feature>
<dbReference type="PANTHER" id="PTHR32215">
    <property type="entry name" value="CILIA- AND FLAGELLA-ASSOCIATED PROTEIN 57"/>
    <property type="match status" value="1"/>
</dbReference>
<evidence type="ECO:0000313" key="3">
    <source>
        <dbReference type="EMBL" id="EFC50392.1"/>
    </source>
</evidence>
<evidence type="ECO:0000256" key="2">
    <source>
        <dbReference type="SAM" id="MobiDB-lite"/>
    </source>
</evidence>
<evidence type="ECO:0000256" key="1">
    <source>
        <dbReference type="SAM" id="Coils"/>
    </source>
</evidence>
<dbReference type="Proteomes" id="UP000006671">
    <property type="component" value="Unassembled WGS sequence"/>
</dbReference>
<accession>D2UY17</accession>
<dbReference type="GeneID" id="8863952"/>
<dbReference type="InterPro" id="IPR052993">
    <property type="entry name" value="CFA-57"/>
</dbReference>
<organism evidence="4">
    <name type="scientific">Naegleria gruberi</name>
    <name type="common">Amoeba</name>
    <dbReference type="NCBI Taxonomy" id="5762"/>
    <lineage>
        <taxon>Eukaryota</taxon>
        <taxon>Discoba</taxon>
        <taxon>Heterolobosea</taxon>
        <taxon>Tetramitia</taxon>
        <taxon>Eutetramitia</taxon>
        <taxon>Vahlkampfiidae</taxon>
        <taxon>Naegleria</taxon>
    </lineage>
</organism>
<name>D2UY17_NAEGR</name>
<keyword evidence="4" id="KW-1185">Reference proteome</keyword>
<proteinExistence type="predicted"/>